<dbReference type="Proteomes" id="UP000027222">
    <property type="component" value="Unassembled WGS sequence"/>
</dbReference>
<dbReference type="AlphaFoldDB" id="A0A067SCK4"/>
<reference evidence="3" key="1">
    <citation type="journal article" date="2014" name="Proc. Natl. Acad. Sci. U.S.A.">
        <title>Extensive sampling of basidiomycete genomes demonstrates inadequacy of the white-rot/brown-rot paradigm for wood decay fungi.</title>
        <authorList>
            <person name="Riley R."/>
            <person name="Salamov A.A."/>
            <person name="Brown D.W."/>
            <person name="Nagy L.G."/>
            <person name="Floudas D."/>
            <person name="Held B.W."/>
            <person name="Levasseur A."/>
            <person name="Lombard V."/>
            <person name="Morin E."/>
            <person name="Otillar R."/>
            <person name="Lindquist E.A."/>
            <person name="Sun H."/>
            <person name="LaButti K.M."/>
            <person name="Schmutz J."/>
            <person name="Jabbour D."/>
            <person name="Luo H."/>
            <person name="Baker S.E."/>
            <person name="Pisabarro A.G."/>
            <person name="Walton J.D."/>
            <person name="Blanchette R.A."/>
            <person name="Henrissat B."/>
            <person name="Martin F."/>
            <person name="Cullen D."/>
            <person name="Hibbett D.S."/>
            <person name="Grigoriev I.V."/>
        </authorList>
    </citation>
    <scope>NUCLEOTIDE SEQUENCE [LARGE SCALE GENOMIC DNA]</scope>
    <source>
        <strain evidence="3">CBS 339.88</strain>
    </source>
</reference>
<feature type="region of interest" description="Disordered" evidence="1">
    <location>
        <begin position="53"/>
        <end position="88"/>
    </location>
</feature>
<organism evidence="2 3">
    <name type="scientific">Galerina marginata (strain CBS 339.88)</name>
    <dbReference type="NCBI Taxonomy" id="685588"/>
    <lineage>
        <taxon>Eukaryota</taxon>
        <taxon>Fungi</taxon>
        <taxon>Dikarya</taxon>
        <taxon>Basidiomycota</taxon>
        <taxon>Agaricomycotina</taxon>
        <taxon>Agaricomycetes</taxon>
        <taxon>Agaricomycetidae</taxon>
        <taxon>Agaricales</taxon>
        <taxon>Agaricineae</taxon>
        <taxon>Strophariaceae</taxon>
        <taxon>Galerina</taxon>
    </lineage>
</organism>
<dbReference type="HOGENOM" id="CLU_2469243_0_0_1"/>
<evidence type="ECO:0000313" key="3">
    <source>
        <dbReference type="Proteomes" id="UP000027222"/>
    </source>
</evidence>
<proteinExistence type="predicted"/>
<protein>
    <submittedName>
        <fullName evidence="2">Uncharacterized protein</fullName>
    </submittedName>
</protein>
<gene>
    <name evidence="2" type="ORF">GALMADRAFT_1074706</name>
</gene>
<name>A0A067SCK4_GALM3</name>
<evidence type="ECO:0000256" key="1">
    <source>
        <dbReference type="SAM" id="MobiDB-lite"/>
    </source>
</evidence>
<keyword evidence="3" id="KW-1185">Reference proteome</keyword>
<sequence length="88" mass="10045">MAAALGSPKAVQLSRRRLTLSALITPLQTSSMYLVCRKYIAFRFTKRCPDVYPPNTLNNSTSHNRMAKWQDTSNHGFRSKHQQASCRM</sequence>
<accession>A0A067SCK4</accession>
<dbReference type="EMBL" id="KL142413">
    <property type="protein sequence ID" value="KDR67722.1"/>
    <property type="molecule type" value="Genomic_DNA"/>
</dbReference>
<feature type="compositionally biased region" description="Polar residues" evidence="1">
    <location>
        <begin position="55"/>
        <end position="88"/>
    </location>
</feature>
<evidence type="ECO:0000313" key="2">
    <source>
        <dbReference type="EMBL" id="KDR67722.1"/>
    </source>
</evidence>